<dbReference type="PANTHER" id="PTHR11073">
    <property type="entry name" value="CALRETICULIN AND CALNEXIN"/>
    <property type="match status" value="1"/>
</dbReference>
<organism evidence="12 13">
    <name type="scientific">Paramormyrops kingsleyae</name>
    <dbReference type="NCBI Taxonomy" id="1676925"/>
    <lineage>
        <taxon>Eukaryota</taxon>
        <taxon>Metazoa</taxon>
        <taxon>Chordata</taxon>
        <taxon>Craniata</taxon>
        <taxon>Vertebrata</taxon>
        <taxon>Euteleostomi</taxon>
        <taxon>Actinopterygii</taxon>
        <taxon>Neopterygii</taxon>
        <taxon>Teleostei</taxon>
        <taxon>Osteoglossocephala</taxon>
        <taxon>Osteoglossomorpha</taxon>
        <taxon>Osteoglossiformes</taxon>
        <taxon>Mormyridae</taxon>
        <taxon>Paramormyrops</taxon>
    </lineage>
</organism>
<evidence type="ECO:0000313" key="12">
    <source>
        <dbReference type="Ensembl" id="ENSPKIP00000005153.1"/>
    </source>
</evidence>
<evidence type="ECO:0000256" key="1">
    <source>
        <dbReference type="ARBA" id="ARBA00004115"/>
    </source>
</evidence>
<keyword evidence="3 10" id="KW-0812">Transmembrane</keyword>
<evidence type="ECO:0000256" key="5">
    <source>
        <dbReference type="ARBA" id="ARBA00022989"/>
    </source>
</evidence>
<dbReference type="PANTHER" id="PTHR11073:SF37">
    <property type="entry name" value="CALNEXIN-LIKE"/>
    <property type="match status" value="1"/>
</dbReference>
<dbReference type="InterPro" id="IPR009033">
    <property type="entry name" value="Calreticulin/calnexin_P_dom_sf"/>
</dbReference>
<dbReference type="InterPro" id="IPR001580">
    <property type="entry name" value="Calret/calnex"/>
</dbReference>
<dbReference type="PRINTS" id="PR00626">
    <property type="entry name" value="CALRETICULIN"/>
</dbReference>
<protein>
    <submittedName>
        <fullName evidence="12">Si:ch211-274f20.2</fullName>
    </submittedName>
</protein>
<dbReference type="GO" id="GO:0005789">
    <property type="term" value="C:endoplasmic reticulum membrane"/>
    <property type="evidence" value="ECO:0007669"/>
    <property type="project" value="UniProtKB-SubCell"/>
</dbReference>
<dbReference type="Pfam" id="PF00262">
    <property type="entry name" value="Calreticulin"/>
    <property type="match status" value="1"/>
</dbReference>
<keyword evidence="7 10" id="KW-0143">Chaperone</keyword>
<sequence length="472" mass="53912">KAQKAEKEDILKYNGRWAVEEGTSGNRGLVLKSPGRHHAIAAYLRTIFHFTDKPLILQYEVLFQNGVDCGGAYIKLLTHTDHLRLSQFCDTTPYTIMFGPDKCGGNQKIYFIFRHRNPLTGKYQEKHARQTAEDLSRYFTDRQPHLYTLRLYPDNRYEILIDEYLVSKGSLLEDVDPSVNPPQEVADPHDTKPADWDDRPRIPDPMARKPMDWDEEAPELIPDPAAQRVHGWLEDEQPFISDPEAQRPDDWDEDMDGKWEPPLVSNPVCSDAVGCGQWEPPLISNPAYKGKWSPPLIQNPNYQGQWSPRTVTNPEYFEDSQPFQMSPVAAVGLELWSTTGDVLFDNILLCSDVTVAQRWTTDTWGQRQTPGLLMQLLMATEQRPWLWALYVFTVGLPAILFISFMWPDKVRIHAMFYYRATTAAESFYRWGREGSGVISCPSALLLHAAGPAETPTRSRNDDNAEQKLKAAK</sequence>
<evidence type="ECO:0000256" key="4">
    <source>
        <dbReference type="ARBA" id="ARBA00022824"/>
    </source>
</evidence>
<dbReference type="SUPFAM" id="SSF49899">
    <property type="entry name" value="Concanavalin A-like lectins/glucanases"/>
    <property type="match status" value="2"/>
</dbReference>
<dbReference type="FunFam" id="2.60.120.200:FF:000011">
    <property type="entry name" value="Probable calnexin"/>
    <property type="match status" value="1"/>
</dbReference>
<evidence type="ECO:0000313" key="13">
    <source>
        <dbReference type="Proteomes" id="UP000261540"/>
    </source>
</evidence>
<dbReference type="PROSITE" id="PS00804">
    <property type="entry name" value="CALRETICULIN_2"/>
    <property type="match status" value="1"/>
</dbReference>
<dbReference type="GO" id="GO:0005509">
    <property type="term" value="F:calcium ion binding"/>
    <property type="evidence" value="ECO:0007669"/>
    <property type="project" value="InterPro"/>
</dbReference>
<keyword evidence="5 10" id="KW-1133">Transmembrane helix</keyword>
<keyword evidence="6 10" id="KW-0472">Membrane</keyword>
<evidence type="ECO:0000256" key="3">
    <source>
        <dbReference type="ARBA" id="ARBA00022692"/>
    </source>
</evidence>
<evidence type="ECO:0000256" key="10">
    <source>
        <dbReference type="RuleBase" id="RU362126"/>
    </source>
</evidence>
<dbReference type="AlphaFoldDB" id="A0A3B3QGA2"/>
<feature type="compositionally biased region" description="Basic and acidic residues" evidence="11">
    <location>
        <begin position="186"/>
        <end position="207"/>
    </location>
</feature>
<dbReference type="GO" id="GO:0036503">
    <property type="term" value="P:ERAD pathway"/>
    <property type="evidence" value="ECO:0007669"/>
    <property type="project" value="TreeGrafter"/>
</dbReference>
<accession>A0A3B3QGA2</accession>
<dbReference type="Ensembl" id="ENSPKIT00000029146.1">
    <property type="protein sequence ID" value="ENSPKIP00000005153.1"/>
    <property type="gene ID" value="ENSPKIG00000021942.1"/>
</dbReference>
<comment type="similarity">
    <text evidence="2 10">Belongs to the calreticulin family.</text>
</comment>
<dbReference type="InterPro" id="IPR018124">
    <property type="entry name" value="Calret/calnex_CS"/>
</dbReference>
<keyword evidence="4 10" id="KW-0256">Endoplasmic reticulum</keyword>
<name>A0A3B3QGA2_9TELE</name>
<keyword evidence="13" id="KW-1185">Reference proteome</keyword>
<proteinExistence type="inferred from homology"/>
<feature type="region of interest" description="Disordered" evidence="11">
    <location>
        <begin position="451"/>
        <end position="472"/>
    </location>
</feature>
<dbReference type="GeneTree" id="ENSGT00950000182915"/>
<dbReference type="FunFam" id="2.10.250.10:FF:000001">
    <property type="entry name" value="Calnexin homolog"/>
    <property type="match status" value="1"/>
</dbReference>
<evidence type="ECO:0000256" key="11">
    <source>
        <dbReference type="SAM" id="MobiDB-lite"/>
    </source>
</evidence>
<dbReference type="SUPFAM" id="SSF63887">
    <property type="entry name" value="P-domain of calnexin/calreticulin"/>
    <property type="match status" value="1"/>
</dbReference>
<reference evidence="12" key="2">
    <citation type="submission" date="2025-09" db="UniProtKB">
        <authorList>
            <consortium name="Ensembl"/>
        </authorList>
    </citation>
    <scope>IDENTIFICATION</scope>
</reference>
<evidence type="ECO:0000256" key="8">
    <source>
        <dbReference type="ARBA" id="ARBA00053392"/>
    </source>
</evidence>
<evidence type="ECO:0000256" key="2">
    <source>
        <dbReference type="ARBA" id="ARBA00010983"/>
    </source>
</evidence>
<reference evidence="12" key="1">
    <citation type="submission" date="2025-08" db="UniProtKB">
        <authorList>
            <consortium name="Ensembl"/>
        </authorList>
    </citation>
    <scope>IDENTIFICATION</scope>
</reference>
<evidence type="ECO:0000256" key="7">
    <source>
        <dbReference type="ARBA" id="ARBA00023186"/>
    </source>
</evidence>
<feature type="compositionally biased region" description="Basic and acidic residues" evidence="11">
    <location>
        <begin position="456"/>
        <end position="472"/>
    </location>
</feature>
<dbReference type="Gene3D" id="2.10.250.10">
    <property type="entry name" value="Calreticulin/calnexin, P domain"/>
    <property type="match status" value="1"/>
</dbReference>
<dbReference type="Gene3D" id="2.60.120.200">
    <property type="match status" value="1"/>
</dbReference>
<dbReference type="Proteomes" id="UP000261540">
    <property type="component" value="Unplaced"/>
</dbReference>
<keyword evidence="9" id="KW-1015">Disulfide bond</keyword>
<dbReference type="GO" id="GO:0051082">
    <property type="term" value="F:unfolded protein binding"/>
    <property type="evidence" value="ECO:0007669"/>
    <property type="project" value="InterPro"/>
</dbReference>
<feature type="region of interest" description="Disordered" evidence="11">
    <location>
        <begin position="175"/>
        <end position="207"/>
    </location>
</feature>
<feature type="transmembrane region" description="Helical" evidence="10">
    <location>
        <begin position="385"/>
        <end position="406"/>
    </location>
</feature>
<dbReference type="InterPro" id="IPR013320">
    <property type="entry name" value="ConA-like_dom_sf"/>
</dbReference>
<comment type="subcellular location">
    <subcellularLocation>
        <location evidence="1">Endoplasmic reticulum membrane</location>
        <topology evidence="1">Single-pass type I membrane protein</topology>
    </subcellularLocation>
</comment>
<evidence type="ECO:0000256" key="9">
    <source>
        <dbReference type="PIRSR" id="PIRSR601580-3"/>
    </source>
</evidence>
<feature type="disulfide bond" evidence="9">
    <location>
        <begin position="69"/>
        <end position="103"/>
    </location>
</feature>
<dbReference type="GO" id="GO:0006457">
    <property type="term" value="P:protein folding"/>
    <property type="evidence" value="ECO:0007669"/>
    <property type="project" value="InterPro"/>
</dbReference>
<comment type="function">
    <text evidence="8">Calcium-binding protein that interacts with newly synthesized monoglucosylated glycoproteins in the endoplasmic reticulum. It may act in assisting protein assembly and/or in the retention within the ER of unassembled protein subunits. It seems to play a major role in the quality control apparatus of the ER by the retention of incorrectly folded proteins. Required for embryogenesis and larval development under heat and ER stress conditions. May be important for germ cell development. Involved in neuronal necrotic cell death.</text>
</comment>
<evidence type="ECO:0000256" key="6">
    <source>
        <dbReference type="ARBA" id="ARBA00023136"/>
    </source>
</evidence>